<accession>A0A336MPN7</accession>
<sequence length="108" mass="12025">MKKSSSLESFQTMIQETQMSDEPRGPVSLKTPQSPGRAEQLRAVFELPSQESITNDQDPRNQSLPSVNGYQRSSPAVITTQPKERNGPPQYVSLPPAPVSTLRLLYLR</sequence>
<feature type="region of interest" description="Disordered" evidence="1">
    <location>
        <begin position="1"/>
        <end position="99"/>
    </location>
</feature>
<reference evidence="2" key="1">
    <citation type="submission" date="2018-07" db="EMBL/GenBank/DDBJ databases">
        <authorList>
            <person name="Quirk P.G."/>
            <person name="Krulwich T.A."/>
        </authorList>
    </citation>
    <scope>NUCLEOTIDE SEQUENCE</scope>
</reference>
<dbReference type="EMBL" id="UFQT01001480">
    <property type="protein sequence ID" value="SSX30733.1"/>
    <property type="molecule type" value="Genomic_DNA"/>
</dbReference>
<gene>
    <name evidence="2" type="primary">CSON002832</name>
</gene>
<evidence type="ECO:0000256" key="1">
    <source>
        <dbReference type="SAM" id="MobiDB-lite"/>
    </source>
</evidence>
<evidence type="ECO:0000313" key="2">
    <source>
        <dbReference type="EMBL" id="SSX30733.1"/>
    </source>
</evidence>
<dbReference type="AlphaFoldDB" id="A0A336MPN7"/>
<feature type="compositionally biased region" description="Polar residues" evidence="1">
    <location>
        <begin position="49"/>
        <end position="81"/>
    </location>
</feature>
<feature type="compositionally biased region" description="Polar residues" evidence="1">
    <location>
        <begin position="1"/>
        <end position="20"/>
    </location>
</feature>
<proteinExistence type="predicted"/>
<dbReference type="VEuPathDB" id="VectorBase:CSON002832"/>
<organism evidence="2">
    <name type="scientific">Culicoides sonorensis</name>
    <name type="common">Biting midge</name>
    <dbReference type="NCBI Taxonomy" id="179676"/>
    <lineage>
        <taxon>Eukaryota</taxon>
        <taxon>Metazoa</taxon>
        <taxon>Ecdysozoa</taxon>
        <taxon>Arthropoda</taxon>
        <taxon>Hexapoda</taxon>
        <taxon>Insecta</taxon>
        <taxon>Pterygota</taxon>
        <taxon>Neoptera</taxon>
        <taxon>Endopterygota</taxon>
        <taxon>Diptera</taxon>
        <taxon>Nematocera</taxon>
        <taxon>Chironomoidea</taxon>
        <taxon>Ceratopogonidae</taxon>
        <taxon>Ceratopogoninae</taxon>
        <taxon>Culicoides</taxon>
        <taxon>Monoculicoides</taxon>
    </lineage>
</organism>
<protein>
    <submittedName>
        <fullName evidence="2">CSON002832 protein</fullName>
    </submittedName>
</protein>
<name>A0A336MPN7_CULSO</name>